<sequence length="110" mass="12632">MDSMSVETARRVSGVRTTNTAISGHIKRSTYDATTFWRKPTVFRGERSFSVRRRQDDLSCRTQRLKFFFGVCNASLTAACYSRKERDLPIFLFCFRSCARDLLTSSRLAG</sequence>
<dbReference type="InParanoid" id="A0A0C3MZT6"/>
<keyword evidence="2" id="KW-1185">Reference proteome</keyword>
<name>A0A0C3MZT6_PISTI</name>
<dbReference type="EMBL" id="KN832101">
    <property type="protein sequence ID" value="KIN94359.1"/>
    <property type="molecule type" value="Genomic_DNA"/>
</dbReference>
<evidence type="ECO:0000313" key="2">
    <source>
        <dbReference type="Proteomes" id="UP000054217"/>
    </source>
</evidence>
<proteinExistence type="predicted"/>
<dbReference type="HOGENOM" id="CLU_2172072_0_0_1"/>
<reference evidence="1 2" key="1">
    <citation type="submission" date="2014-04" db="EMBL/GenBank/DDBJ databases">
        <authorList>
            <consortium name="DOE Joint Genome Institute"/>
            <person name="Kuo A."/>
            <person name="Kohler A."/>
            <person name="Costa M.D."/>
            <person name="Nagy L.G."/>
            <person name="Floudas D."/>
            <person name="Copeland A."/>
            <person name="Barry K.W."/>
            <person name="Cichocki N."/>
            <person name="Veneault-Fourrey C."/>
            <person name="LaButti K."/>
            <person name="Lindquist E.A."/>
            <person name="Lipzen A."/>
            <person name="Lundell T."/>
            <person name="Morin E."/>
            <person name="Murat C."/>
            <person name="Sun H."/>
            <person name="Tunlid A."/>
            <person name="Henrissat B."/>
            <person name="Grigoriev I.V."/>
            <person name="Hibbett D.S."/>
            <person name="Martin F."/>
            <person name="Nordberg H.P."/>
            <person name="Cantor M.N."/>
            <person name="Hua S.X."/>
        </authorList>
    </citation>
    <scope>NUCLEOTIDE SEQUENCE [LARGE SCALE GENOMIC DNA]</scope>
    <source>
        <strain evidence="1 2">Marx 270</strain>
    </source>
</reference>
<dbReference type="Proteomes" id="UP000054217">
    <property type="component" value="Unassembled WGS sequence"/>
</dbReference>
<reference evidence="2" key="2">
    <citation type="submission" date="2015-01" db="EMBL/GenBank/DDBJ databases">
        <title>Evolutionary Origins and Diversification of the Mycorrhizal Mutualists.</title>
        <authorList>
            <consortium name="DOE Joint Genome Institute"/>
            <consortium name="Mycorrhizal Genomics Consortium"/>
            <person name="Kohler A."/>
            <person name="Kuo A."/>
            <person name="Nagy L.G."/>
            <person name="Floudas D."/>
            <person name="Copeland A."/>
            <person name="Barry K.W."/>
            <person name="Cichocki N."/>
            <person name="Veneault-Fourrey C."/>
            <person name="LaButti K."/>
            <person name="Lindquist E.A."/>
            <person name="Lipzen A."/>
            <person name="Lundell T."/>
            <person name="Morin E."/>
            <person name="Murat C."/>
            <person name="Riley R."/>
            <person name="Ohm R."/>
            <person name="Sun H."/>
            <person name="Tunlid A."/>
            <person name="Henrissat B."/>
            <person name="Grigoriev I.V."/>
            <person name="Hibbett D.S."/>
            <person name="Martin F."/>
        </authorList>
    </citation>
    <scope>NUCLEOTIDE SEQUENCE [LARGE SCALE GENOMIC DNA]</scope>
    <source>
        <strain evidence="2">Marx 270</strain>
    </source>
</reference>
<gene>
    <name evidence="1" type="ORF">M404DRAFT_384922</name>
</gene>
<protein>
    <submittedName>
        <fullName evidence="1">Uncharacterized protein</fullName>
    </submittedName>
</protein>
<accession>A0A0C3MZT6</accession>
<organism evidence="1 2">
    <name type="scientific">Pisolithus tinctorius Marx 270</name>
    <dbReference type="NCBI Taxonomy" id="870435"/>
    <lineage>
        <taxon>Eukaryota</taxon>
        <taxon>Fungi</taxon>
        <taxon>Dikarya</taxon>
        <taxon>Basidiomycota</taxon>
        <taxon>Agaricomycotina</taxon>
        <taxon>Agaricomycetes</taxon>
        <taxon>Agaricomycetidae</taxon>
        <taxon>Boletales</taxon>
        <taxon>Sclerodermatineae</taxon>
        <taxon>Pisolithaceae</taxon>
        <taxon>Pisolithus</taxon>
    </lineage>
</organism>
<evidence type="ECO:0000313" key="1">
    <source>
        <dbReference type="EMBL" id="KIN94359.1"/>
    </source>
</evidence>
<dbReference type="AlphaFoldDB" id="A0A0C3MZT6"/>